<dbReference type="Proteomes" id="UP000289856">
    <property type="component" value="Chromosome"/>
</dbReference>
<dbReference type="SUPFAM" id="SSF46955">
    <property type="entry name" value="Putative DNA-binding domain"/>
    <property type="match status" value="1"/>
</dbReference>
<dbReference type="GO" id="GO:0003677">
    <property type="term" value="F:DNA binding"/>
    <property type="evidence" value="ECO:0007669"/>
    <property type="project" value="UniProtKB-KW"/>
</dbReference>
<dbReference type="InterPro" id="IPR009061">
    <property type="entry name" value="DNA-bd_dom_put_sf"/>
</dbReference>
<evidence type="ECO:0000256" key="1">
    <source>
        <dbReference type="ARBA" id="ARBA00023015"/>
    </source>
</evidence>
<keyword evidence="1" id="KW-0805">Transcription regulation</keyword>
<evidence type="ECO:0000313" key="6">
    <source>
        <dbReference type="Proteomes" id="UP000289856"/>
    </source>
</evidence>
<dbReference type="OrthoDB" id="9791488at2"/>
<dbReference type="RefSeq" id="WP_130616123.1">
    <property type="nucleotide sequence ID" value="NZ_AP019400.1"/>
</dbReference>
<dbReference type="Gene3D" id="1.10.1660.10">
    <property type="match status" value="1"/>
</dbReference>
<sequence>MKINDVSKLTGLPISTLRFYERKNLIPDTFVTRDANNYRVYSEEIVEFLEDIKALLSVDFSIEDLSLLVDQQLNLSYEVKKKMVEQKIKEIDDVQKQLKKSKKFLTAILEGKANFQTKC</sequence>
<dbReference type="AlphaFoldDB" id="A0A3T1DEW7"/>
<dbReference type="Pfam" id="PF13411">
    <property type="entry name" value="MerR_1"/>
    <property type="match status" value="1"/>
</dbReference>
<dbReference type="KEGG" id="cohn:KCTCHS21_60310"/>
<feature type="domain" description="HTH merR-type" evidence="4">
    <location>
        <begin position="1"/>
        <end position="71"/>
    </location>
</feature>
<dbReference type="PANTHER" id="PTHR30204:SF94">
    <property type="entry name" value="HEAVY METAL-DEPENDENT TRANSCRIPTIONAL REGULATOR HI_0293-RELATED"/>
    <property type="match status" value="1"/>
</dbReference>
<evidence type="ECO:0000313" key="5">
    <source>
        <dbReference type="EMBL" id="BBI36632.1"/>
    </source>
</evidence>
<dbReference type="PROSITE" id="PS50937">
    <property type="entry name" value="HTH_MERR_2"/>
    <property type="match status" value="1"/>
</dbReference>
<proteinExistence type="predicted"/>
<keyword evidence="3" id="KW-0804">Transcription</keyword>
<dbReference type="EMBL" id="AP019400">
    <property type="protein sequence ID" value="BBI36632.1"/>
    <property type="molecule type" value="Genomic_DNA"/>
</dbReference>
<gene>
    <name evidence="5" type="ORF">KCTCHS21_60310</name>
</gene>
<keyword evidence="6" id="KW-1185">Reference proteome</keyword>
<dbReference type="SMART" id="SM00422">
    <property type="entry name" value="HTH_MERR"/>
    <property type="match status" value="1"/>
</dbReference>
<keyword evidence="2" id="KW-0238">DNA-binding</keyword>
<dbReference type="InterPro" id="IPR000551">
    <property type="entry name" value="MerR-type_HTH_dom"/>
</dbReference>
<dbReference type="InterPro" id="IPR047057">
    <property type="entry name" value="MerR_fam"/>
</dbReference>
<evidence type="ECO:0000256" key="2">
    <source>
        <dbReference type="ARBA" id="ARBA00023125"/>
    </source>
</evidence>
<reference evidence="5 6" key="1">
    <citation type="submission" date="2019-01" db="EMBL/GenBank/DDBJ databases">
        <title>Complete genome sequence of Cohnella hallensis HS21 isolated from Korean fir (Abies koreana) rhizospheric soil.</title>
        <authorList>
            <person name="Jiang L."/>
            <person name="Kang S.W."/>
            <person name="Kim S."/>
            <person name="Jung J."/>
            <person name="Kim C.Y."/>
            <person name="Kim D.H."/>
            <person name="Kim S.W."/>
            <person name="Lee J."/>
        </authorList>
    </citation>
    <scope>NUCLEOTIDE SEQUENCE [LARGE SCALE GENOMIC DNA]</scope>
    <source>
        <strain evidence="5 6">HS21</strain>
    </source>
</reference>
<accession>A0A3T1DEW7</accession>
<dbReference type="CDD" id="cd00592">
    <property type="entry name" value="HTH_MerR-like"/>
    <property type="match status" value="1"/>
</dbReference>
<dbReference type="GO" id="GO:0003700">
    <property type="term" value="F:DNA-binding transcription factor activity"/>
    <property type="evidence" value="ECO:0007669"/>
    <property type="project" value="InterPro"/>
</dbReference>
<name>A0A3T1DEW7_9BACL</name>
<evidence type="ECO:0000256" key="3">
    <source>
        <dbReference type="ARBA" id="ARBA00023163"/>
    </source>
</evidence>
<dbReference type="PANTHER" id="PTHR30204">
    <property type="entry name" value="REDOX-CYCLING DRUG-SENSING TRANSCRIPTIONAL ACTIVATOR SOXR"/>
    <property type="match status" value="1"/>
</dbReference>
<organism evidence="5 6">
    <name type="scientific">Cohnella abietis</name>
    <dbReference type="NCBI Taxonomy" id="2507935"/>
    <lineage>
        <taxon>Bacteria</taxon>
        <taxon>Bacillati</taxon>
        <taxon>Bacillota</taxon>
        <taxon>Bacilli</taxon>
        <taxon>Bacillales</taxon>
        <taxon>Paenibacillaceae</taxon>
        <taxon>Cohnella</taxon>
    </lineage>
</organism>
<protein>
    <submittedName>
        <fullName evidence="5">Hg(II)-responsive transcriptional regulator</fullName>
    </submittedName>
</protein>
<evidence type="ECO:0000259" key="4">
    <source>
        <dbReference type="PROSITE" id="PS50937"/>
    </source>
</evidence>